<proteinExistence type="predicted"/>
<evidence type="ECO:0000256" key="1">
    <source>
        <dbReference type="SAM" id="MobiDB-lite"/>
    </source>
</evidence>
<accession>Q5ZDS9</accession>
<reference evidence="2" key="1">
    <citation type="journal article" date="2002" name="Nature">
        <title>The genome sequence and structure of rice chromosome 1.</title>
        <authorList>
            <person name="Sasaki T."/>
            <person name="Matsumoto T."/>
            <person name="Yamamoto K."/>
            <person name="Sakata K."/>
            <person name="Baba T."/>
            <person name="Katayose Y."/>
            <person name="Wu J."/>
            <person name="Niimura Y."/>
            <person name="Cheng Z."/>
            <person name="Nagamura Y."/>
            <person name="Antonio B.A."/>
            <person name="Kanamori H."/>
            <person name="Hosokawa S."/>
            <person name="Masukawa M."/>
            <person name="Arikawa K."/>
            <person name="Chiden Y."/>
            <person name="Hayashi M."/>
            <person name="Okamoto M."/>
            <person name="Ando T."/>
            <person name="Aoki H."/>
            <person name="Arita K."/>
            <person name="Hamada M."/>
            <person name="Harada C."/>
            <person name="Hijishita S."/>
            <person name="Honda M."/>
            <person name="Ichikawa Y."/>
            <person name="Idonuma A."/>
            <person name="Iijima M."/>
            <person name="Ikeda M."/>
            <person name="Ikeno M."/>
            <person name="Itoh S."/>
            <person name="Itoh T."/>
            <person name="Itoh Y."/>
            <person name="Itoh Y."/>
            <person name="Iwabuchi A."/>
            <person name="Kamiya K."/>
            <person name="Karasawa W."/>
            <person name="Katagiri S."/>
            <person name="Kikuta A."/>
            <person name="Kobayashi N."/>
            <person name="Kono I."/>
            <person name="Machita K."/>
            <person name="Maehara T."/>
            <person name="Mizuno H."/>
            <person name="Mizubayashi T."/>
            <person name="Mukai Y."/>
            <person name="Nagasaki H."/>
            <person name="Nakashima M."/>
            <person name="Nakama Y."/>
            <person name="Nakamichi Y."/>
            <person name="Nakamura M."/>
            <person name="Namiki N."/>
            <person name="Negishi M."/>
            <person name="Ohta I."/>
            <person name="Ono N."/>
            <person name="Saji S."/>
            <person name="Sakai K."/>
            <person name="Shibata M."/>
            <person name="Shimokawa T."/>
            <person name="Shomura A."/>
            <person name="Song J."/>
            <person name="Takazaki Y."/>
            <person name="Terasawa K."/>
            <person name="Tsuji K."/>
            <person name="Waki K."/>
            <person name="Yamagata H."/>
            <person name="Yamane H."/>
            <person name="Yoshiki S."/>
            <person name="Yoshihara R."/>
            <person name="Yukawa K."/>
            <person name="Zhong H."/>
            <person name="Iwama H."/>
            <person name="Endo T."/>
            <person name="Ito H."/>
            <person name="Hahn J.H."/>
            <person name="Kim H.I."/>
            <person name="Eun M.Y."/>
            <person name="Yano M."/>
            <person name="Jiang J."/>
            <person name="Gojobori T."/>
        </authorList>
    </citation>
    <scope>NUCLEOTIDE SEQUENCE [LARGE SCALE GENOMIC DNA]</scope>
</reference>
<protein>
    <submittedName>
        <fullName evidence="2">Uncharacterized protein</fullName>
    </submittedName>
</protein>
<sequence length="135" mass="14691">MRVWPRSDQQRGAKRHSVWRTQGLGVHGPELAHVSLSTANPQNHVLPLLVAPVHHHVVLAAHLPLGSSSITPTVTQPTPCHLVAVHLTRRPDPNLRRTPATDPTSIEAAPATSSSALLNVTDFLRVPPMSDRHHC</sequence>
<dbReference type="AlphaFoldDB" id="Q5ZDS9"/>
<organism evidence="2">
    <name type="scientific">Oryza sativa subsp. japonica</name>
    <name type="common">Rice</name>
    <dbReference type="NCBI Taxonomy" id="39947"/>
    <lineage>
        <taxon>Eukaryota</taxon>
        <taxon>Viridiplantae</taxon>
        <taxon>Streptophyta</taxon>
        <taxon>Embryophyta</taxon>
        <taxon>Tracheophyta</taxon>
        <taxon>Spermatophyta</taxon>
        <taxon>Magnoliopsida</taxon>
        <taxon>Liliopsida</taxon>
        <taxon>Poales</taxon>
        <taxon>Poaceae</taxon>
        <taxon>BOP clade</taxon>
        <taxon>Oryzoideae</taxon>
        <taxon>Oryzeae</taxon>
        <taxon>Oryzinae</taxon>
        <taxon>Oryza</taxon>
        <taxon>Oryza sativa</taxon>
    </lineage>
</organism>
<name>Q5ZDS9_ORYSJ</name>
<gene>
    <name evidence="2" type="primary">P0698A04.19</name>
</gene>
<feature type="region of interest" description="Disordered" evidence="1">
    <location>
        <begin position="92"/>
        <end position="111"/>
    </location>
</feature>
<dbReference type="EMBL" id="AP002868">
    <property type="protein sequence ID" value="BAD52579.1"/>
    <property type="molecule type" value="Genomic_DNA"/>
</dbReference>
<dbReference type="Proteomes" id="UP000817658">
    <property type="component" value="Chromosome 1"/>
</dbReference>
<evidence type="ECO:0000313" key="2">
    <source>
        <dbReference type="EMBL" id="BAD52579.1"/>
    </source>
</evidence>